<dbReference type="RefSeq" id="WP_136850415.1">
    <property type="nucleotide sequence ID" value="NZ_SWCI01000001.1"/>
</dbReference>
<evidence type="ECO:0000313" key="3">
    <source>
        <dbReference type="EMBL" id="TKB51141.1"/>
    </source>
</evidence>
<feature type="chain" id="PRO_5020807452" description="Type IV pilus biogenesis protein PilP" evidence="2">
    <location>
        <begin position="19"/>
        <end position="166"/>
    </location>
</feature>
<sequence length="166" mass="17947">MLKTAVLTLMLAPAAVSAADAACRAIDDQRQRLACYDKAAEAVVHCAAHKDRLDRLLCFDGLAKPAAAVPAQAPAAAPATTDQRFGLNNERPEEPEAISQAISKMKTDPYGKFIVTLENGQVWKQIDSRRFRLDQGVPVTIRKASLGSFILSQSDGSKSARVKRVQ</sequence>
<dbReference type="AlphaFoldDB" id="A0A4V5NYR9"/>
<proteinExistence type="predicted"/>
<feature type="compositionally biased region" description="Low complexity" evidence="1">
    <location>
        <begin position="70"/>
        <end position="79"/>
    </location>
</feature>
<dbReference type="Proteomes" id="UP000305674">
    <property type="component" value="Unassembled WGS sequence"/>
</dbReference>
<dbReference type="EMBL" id="SWCI01000001">
    <property type="protein sequence ID" value="TKB51141.1"/>
    <property type="molecule type" value="Genomic_DNA"/>
</dbReference>
<organism evidence="3 4">
    <name type="scientific">Ferrimonas sediminicola</name>
    <dbReference type="NCBI Taxonomy" id="2569538"/>
    <lineage>
        <taxon>Bacteria</taxon>
        <taxon>Pseudomonadati</taxon>
        <taxon>Pseudomonadota</taxon>
        <taxon>Gammaproteobacteria</taxon>
        <taxon>Alteromonadales</taxon>
        <taxon>Ferrimonadaceae</taxon>
        <taxon>Ferrimonas</taxon>
    </lineage>
</organism>
<evidence type="ECO:0000256" key="1">
    <source>
        <dbReference type="SAM" id="MobiDB-lite"/>
    </source>
</evidence>
<feature type="region of interest" description="Disordered" evidence="1">
    <location>
        <begin position="70"/>
        <end position="92"/>
    </location>
</feature>
<keyword evidence="2" id="KW-0732">Signal</keyword>
<evidence type="ECO:0000256" key="2">
    <source>
        <dbReference type="SAM" id="SignalP"/>
    </source>
</evidence>
<accession>A0A4V5NYR9</accession>
<evidence type="ECO:0008006" key="5">
    <source>
        <dbReference type="Google" id="ProtNLM"/>
    </source>
</evidence>
<dbReference type="OrthoDB" id="4750212at2"/>
<feature type="signal peptide" evidence="2">
    <location>
        <begin position="1"/>
        <end position="18"/>
    </location>
</feature>
<name>A0A4V5NYR9_9GAMM</name>
<comment type="caution">
    <text evidence="3">The sequence shown here is derived from an EMBL/GenBank/DDBJ whole genome shotgun (WGS) entry which is preliminary data.</text>
</comment>
<protein>
    <recommendedName>
        <fullName evidence="5">Type IV pilus biogenesis protein PilP</fullName>
    </recommendedName>
</protein>
<reference evidence="3 4" key="1">
    <citation type="submission" date="2019-04" db="EMBL/GenBank/DDBJ databases">
        <authorList>
            <person name="Hwang J.C."/>
        </authorList>
    </citation>
    <scope>NUCLEOTIDE SEQUENCE [LARGE SCALE GENOMIC DNA]</scope>
    <source>
        <strain evidence="3 4">IMCC35001</strain>
    </source>
</reference>
<evidence type="ECO:0000313" key="4">
    <source>
        <dbReference type="Proteomes" id="UP000305674"/>
    </source>
</evidence>
<keyword evidence="4" id="KW-1185">Reference proteome</keyword>
<gene>
    <name evidence="3" type="ORF">FCL40_00875</name>
</gene>